<evidence type="ECO:0000256" key="1">
    <source>
        <dbReference type="SAM" id="MobiDB-lite"/>
    </source>
</evidence>
<dbReference type="RefSeq" id="WP_007103968.1">
    <property type="nucleotide sequence ID" value="NZ_BAER01000033.1"/>
</dbReference>
<gene>
    <name evidence="2" type="ORF">GPLA_1254</name>
</gene>
<dbReference type="AlphaFoldDB" id="K6YHF9"/>
<keyword evidence="3" id="KW-1185">Reference proteome</keyword>
<dbReference type="OrthoDB" id="5771927at2"/>
<evidence type="ECO:0000313" key="2">
    <source>
        <dbReference type="EMBL" id="GAC32169.1"/>
    </source>
</evidence>
<accession>K6YHF9</accession>
<feature type="compositionally biased region" description="Basic and acidic residues" evidence="1">
    <location>
        <begin position="24"/>
        <end position="61"/>
    </location>
</feature>
<feature type="region of interest" description="Disordered" evidence="1">
    <location>
        <begin position="1"/>
        <end position="61"/>
    </location>
</feature>
<evidence type="ECO:0008006" key="4">
    <source>
        <dbReference type="Google" id="ProtNLM"/>
    </source>
</evidence>
<dbReference type="EMBL" id="BAER01000033">
    <property type="protein sequence ID" value="GAC32169.1"/>
    <property type="molecule type" value="Genomic_DNA"/>
</dbReference>
<feature type="compositionally biased region" description="Low complexity" evidence="1">
    <location>
        <begin position="1"/>
        <end position="17"/>
    </location>
</feature>
<proteinExistence type="predicted"/>
<reference evidence="3" key="1">
    <citation type="journal article" date="2014" name="Environ. Microbiol.">
        <title>Comparative genomics of the marine bacterial genus Glaciecola reveals the high degree of genomic diversity and genomic characteristic for cold adaptation.</title>
        <authorList>
            <person name="Qin Q.L."/>
            <person name="Xie B.B."/>
            <person name="Yu Y."/>
            <person name="Shu Y.L."/>
            <person name="Rong J.C."/>
            <person name="Zhang Y.J."/>
            <person name="Zhao D.L."/>
            <person name="Chen X.L."/>
            <person name="Zhang X.Y."/>
            <person name="Chen B."/>
            <person name="Zhou B.C."/>
            <person name="Zhang Y.Z."/>
        </authorList>
    </citation>
    <scope>NUCLEOTIDE SEQUENCE [LARGE SCALE GENOMIC DNA]</scope>
    <source>
        <strain evidence="3">LMG 21857</strain>
    </source>
</reference>
<comment type="caution">
    <text evidence="2">The sequence shown here is derived from an EMBL/GenBank/DDBJ whole genome shotgun (WGS) entry which is preliminary data.</text>
</comment>
<dbReference type="Proteomes" id="UP000006322">
    <property type="component" value="Unassembled WGS sequence"/>
</dbReference>
<organism evidence="2 3">
    <name type="scientific">Paraglaciecola polaris LMG 21857</name>
    <dbReference type="NCBI Taxonomy" id="1129793"/>
    <lineage>
        <taxon>Bacteria</taxon>
        <taxon>Pseudomonadati</taxon>
        <taxon>Pseudomonadota</taxon>
        <taxon>Gammaproteobacteria</taxon>
        <taxon>Alteromonadales</taxon>
        <taxon>Alteromonadaceae</taxon>
        <taxon>Paraglaciecola</taxon>
    </lineage>
</organism>
<sequence>MENAKTATSTSKNTAKTDSPISKKAQDALHDSVDAVADKAARAERSVRDTAHRSAESLGETQEKVLKQWNGSQVRRFATENPVATVGIAFTAGMLLTSLLRKR</sequence>
<protein>
    <recommendedName>
        <fullName evidence="4">DUF883 domain-containing protein</fullName>
    </recommendedName>
</protein>
<name>K6YHF9_9ALTE</name>
<evidence type="ECO:0000313" key="3">
    <source>
        <dbReference type="Proteomes" id="UP000006322"/>
    </source>
</evidence>
<dbReference type="STRING" id="1129793.GPLA_1254"/>